<name>A0A2M3ZUF8_9DIPT</name>
<sequence length="111" mass="12852">MRMNASTIVRVLFGLLVRAQCKANDDGRYKHDDRDENGDERQQNDGAVRVERFLQRQALVAVRTPAERVARPHPEQIRMHGQPIRDDPVGVGTVKHLVPAARLRHHRHQRR</sequence>
<evidence type="ECO:0000256" key="1">
    <source>
        <dbReference type="SAM" id="MobiDB-lite"/>
    </source>
</evidence>
<reference evidence="3" key="1">
    <citation type="submission" date="2018-01" db="EMBL/GenBank/DDBJ databases">
        <title>An insight into the sialome of Amazonian anophelines.</title>
        <authorList>
            <person name="Ribeiro J.M."/>
            <person name="Scarpassa V."/>
            <person name="Calvo E."/>
        </authorList>
    </citation>
    <scope>NUCLEOTIDE SEQUENCE</scope>
    <source>
        <tissue evidence="3">Salivary glands</tissue>
    </source>
</reference>
<evidence type="ECO:0000256" key="2">
    <source>
        <dbReference type="SAM" id="SignalP"/>
    </source>
</evidence>
<evidence type="ECO:0000313" key="3">
    <source>
        <dbReference type="EMBL" id="MBW32132.1"/>
    </source>
</evidence>
<feature type="region of interest" description="Disordered" evidence="1">
    <location>
        <begin position="24"/>
        <end position="47"/>
    </location>
</feature>
<feature type="chain" id="PRO_5014617209" evidence="2">
    <location>
        <begin position="24"/>
        <end position="111"/>
    </location>
</feature>
<dbReference type="EMBL" id="GGFM01011381">
    <property type="protein sequence ID" value="MBW32132.1"/>
    <property type="molecule type" value="Transcribed_RNA"/>
</dbReference>
<protein>
    <submittedName>
        <fullName evidence="3">Putative secreted peptide</fullName>
    </submittedName>
</protein>
<proteinExistence type="predicted"/>
<feature type="region of interest" description="Disordered" evidence="1">
    <location>
        <begin position="65"/>
        <end position="90"/>
    </location>
</feature>
<accession>A0A2M3ZUF8</accession>
<dbReference type="AlphaFoldDB" id="A0A2M3ZUF8"/>
<keyword evidence="2" id="KW-0732">Signal</keyword>
<feature type="signal peptide" evidence="2">
    <location>
        <begin position="1"/>
        <end position="23"/>
    </location>
</feature>
<organism evidence="3">
    <name type="scientific">Anopheles braziliensis</name>
    <dbReference type="NCBI Taxonomy" id="58242"/>
    <lineage>
        <taxon>Eukaryota</taxon>
        <taxon>Metazoa</taxon>
        <taxon>Ecdysozoa</taxon>
        <taxon>Arthropoda</taxon>
        <taxon>Hexapoda</taxon>
        <taxon>Insecta</taxon>
        <taxon>Pterygota</taxon>
        <taxon>Neoptera</taxon>
        <taxon>Endopterygota</taxon>
        <taxon>Diptera</taxon>
        <taxon>Nematocera</taxon>
        <taxon>Culicoidea</taxon>
        <taxon>Culicidae</taxon>
        <taxon>Anophelinae</taxon>
        <taxon>Anopheles</taxon>
    </lineage>
</organism>
<feature type="compositionally biased region" description="Basic and acidic residues" evidence="1">
    <location>
        <begin position="65"/>
        <end position="88"/>
    </location>
</feature>